<feature type="transmembrane region" description="Helical" evidence="2">
    <location>
        <begin position="681"/>
        <end position="705"/>
    </location>
</feature>
<feature type="transmembrane region" description="Helical" evidence="2">
    <location>
        <begin position="145"/>
        <end position="167"/>
    </location>
</feature>
<feature type="transmembrane region" description="Helical" evidence="2">
    <location>
        <begin position="420"/>
        <end position="441"/>
    </location>
</feature>
<proteinExistence type="predicted"/>
<feature type="transmembrane region" description="Helical" evidence="2">
    <location>
        <begin position="748"/>
        <end position="771"/>
    </location>
</feature>
<feature type="region of interest" description="Disordered" evidence="1">
    <location>
        <begin position="1000"/>
        <end position="1022"/>
    </location>
</feature>
<protein>
    <recommendedName>
        <fullName evidence="4">Integral membrane protein</fullName>
    </recommendedName>
</protein>
<feature type="transmembrane region" description="Helical" evidence="2">
    <location>
        <begin position="104"/>
        <end position="124"/>
    </location>
</feature>
<evidence type="ECO:0000256" key="2">
    <source>
        <dbReference type="SAM" id="Phobius"/>
    </source>
</evidence>
<feature type="region of interest" description="Disordered" evidence="1">
    <location>
        <begin position="525"/>
        <end position="544"/>
    </location>
</feature>
<feature type="transmembrane region" description="Helical" evidence="2">
    <location>
        <begin position="791"/>
        <end position="814"/>
    </location>
</feature>
<dbReference type="InterPro" id="IPR029058">
    <property type="entry name" value="AB_hydrolase_fold"/>
</dbReference>
<reference evidence="3" key="1">
    <citation type="submission" date="2015-08" db="EMBL/GenBank/DDBJ databases">
        <authorList>
            <person name="Babu N.S."/>
            <person name="Beckwith C.J."/>
            <person name="Beseler K.G."/>
            <person name="Brison A."/>
            <person name="Carone J.V."/>
            <person name="Caskin T.P."/>
            <person name="Diamond M."/>
            <person name="Durham M.E."/>
            <person name="Foxe J.M."/>
            <person name="Go M."/>
            <person name="Henderson B.A."/>
            <person name="Jones I.B."/>
            <person name="McGettigan J.A."/>
            <person name="Micheletti S.J."/>
            <person name="Nasrallah M.E."/>
            <person name="Ortiz D."/>
            <person name="Piller C.R."/>
            <person name="Privatt S.R."/>
            <person name="Schneider S.L."/>
            <person name="Sharp S."/>
            <person name="Smith T.C."/>
            <person name="Stanton J.D."/>
            <person name="Ullery H.E."/>
            <person name="Wilson R.J."/>
            <person name="Serrano M.G."/>
            <person name="Buck G."/>
            <person name="Lee V."/>
            <person name="Wang Y."/>
            <person name="Carvalho R."/>
            <person name="Voegtly L."/>
            <person name="Shi R."/>
            <person name="Duckworth R."/>
            <person name="Johnson A."/>
            <person name="Loviza R."/>
            <person name="Walstead R."/>
            <person name="Shah Z."/>
            <person name="Kiflezghi M."/>
            <person name="Wade K."/>
            <person name="Ball S.L."/>
            <person name="Bradley K.W."/>
            <person name="Asai D.J."/>
            <person name="Bowman C.A."/>
            <person name="Russell D.A."/>
            <person name="Pope W.H."/>
            <person name="Jacobs-Sera D."/>
            <person name="Hendrix R.W."/>
            <person name="Hatfull G.F."/>
        </authorList>
    </citation>
    <scope>NUCLEOTIDE SEQUENCE</scope>
</reference>
<sequence length="1060" mass="116165">MGTLASGSGRQDLGNATSDAPGSTTSATVPPPAAALELRVHGVHGTSPASMLGVKDPRQVAGDGITGVFRTGDDLPRRSLNDGHAVEAYSWGALTSAVRGALGWVQRVLWLGLLPFALVNLAYWSRLHVGTDSRTGRWGAGAVRWAALLLTMLIVLTSCFISLDLVAWQCYRGGTKSCDVLPSQLDFMMFLAPSQRLVVASAVPLAGIALMWFLSHRTLARYESCTDSRLEAPPPAVPQPEPGSLRRRLARLWAKSKDEDPDRKVEHLLQDSRFWSSTRRTTRLQHIHLAAAVATLMAYVGVQVWKLSDRPNVWTFVAAAILLTSFVAAARLHPQDLEYYGPLRDAKGPRDRWTPWLMRLSVLLVVFQLIGLAEPSAADASRRWASDVAWFGHNLWFIGTFVALSAINIAVFVAGRMHRWLAPVPILVFVGFVVYATWLSVHGDGARTQDELWVLLQRSLLVAVLFFTWMLLWQWSQARPERDRGAKAWYGAAPAVLIGASGWIALLFTTAAVTAAAEYLNGPDQSVSDLTSSSGKVEDSAAPERLTDTSTSIVVGLSEGVVLRDGIVVMGESEGDTPRLVRGAVEVGTADVVSGRLTRTLPDTVLFKGTLTMEDATLLLVDTCWVTAPAEPPPACHPETKGFVSASEVSVPAQRLRVSTDGRVRLSVDQPPNTPLVVPQVLIWAPIVQVVWVLLAALIAIACFFQLKARVYRRIKDLVDKDGVPTESRNDIRSKRLRAAYAHRAERLLELLGGVTVVCVLGLLCLSATGLPPNALVGTLFPELRSDLPHLVASMSLYVVLALSAGFVLLSSYVRRSEATRKAVGILWDLTTFWPRAAHPLSPPCYAERVVPELTTRIRWALRHHGTVVVSGHSQGSLIAAATLIRLEDELENVRFVTYGSQLRALYGRIFPRVLGPDVLGNEPTEGCRKFKDPMPDAPDQLVRRVLQPPDRDLEKYDEGHPKHGPKTLWDLLGPEGWYNFFRRADPLGWRVFSDEDSDHDLVTPEVPPPRAGDPGPTVATHSAYQHTPEYRAVVCTWLGEDVVHDADWTIGEVKPLPEP</sequence>
<dbReference type="EMBL" id="CZKB01000004">
    <property type="protein sequence ID" value="CUR56662.1"/>
    <property type="molecule type" value="Genomic_DNA"/>
</dbReference>
<evidence type="ECO:0000313" key="3">
    <source>
        <dbReference type="EMBL" id="CUR56662.1"/>
    </source>
</evidence>
<organism evidence="3">
    <name type="scientific">metagenome</name>
    <dbReference type="NCBI Taxonomy" id="256318"/>
    <lineage>
        <taxon>unclassified sequences</taxon>
        <taxon>metagenomes</taxon>
    </lineage>
</organism>
<accession>A0A2P2C775</accession>
<feature type="compositionally biased region" description="Polar residues" evidence="1">
    <location>
        <begin position="1"/>
        <end position="18"/>
    </location>
</feature>
<dbReference type="AlphaFoldDB" id="A0A2P2C775"/>
<keyword evidence="2" id="KW-0812">Transmembrane</keyword>
<feature type="transmembrane region" description="Helical" evidence="2">
    <location>
        <begin position="187"/>
        <end position="214"/>
    </location>
</feature>
<dbReference type="SUPFAM" id="SSF53474">
    <property type="entry name" value="alpha/beta-Hydrolases"/>
    <property type="match status" value="1"/>
</dbReference>
<feature type="transmembrane region" description="Helical" evidence="2">
    <location>
        <begin position="313"/>
        <end position="332"/>
    </location>
</feature>
<evidence type="ECO:0008006" key="4">
    <source>
        <dbReference type="Google" id="ProtNLM"/>
    </source>
</evidence>
<name>A0A2P2C775_9ZZZZ</name>
<evidence type="ECO:0000256" key="1">
    <source>
        <dbReference type="SAM" id="MobiDB-lite"/>
    </source>
</evidence>
<feature type="region of interest" description="Disordered" evidence="1">
    <location>
        <begin position="1"/>
        <end position="30"/>
    </location>
</feature>
<feature type="transmembrane region" description="Helical" evidence="2">
    <location>
        <begin position="453"/>
        <end position="476"/>
    </location>
</feature>
<feature type="transmembrane region" description="Helical" evidence="2">
    <location>
        <begin position="353"/>
        <end position="373"/>
    </location>
</feature>
<gene>
    <name evidence="3" type="ORF">NOCA1120125</name>
</gene>
<keyword evidence="2" id="KW-1133">Transmembrane helix</keyword>
<feature type="compositionally biased region" description="Polar residues" evidence="1">
    <location>
        <begin position="525"/>
        <end position="535"/>
    </location>
</feature>
<keyword evidence="2" id="KW-0472">Membrane</keyword>
<feature type="transmembrane region" description="Helical" evidence="2">
    <location>
        <begin position="393"/>
        <end position="413"/>
    </location>
</feature>
<feature type="transmembrane region" description="Helical" evidence="2">
    <location>
        <begin position="287"/>
        <end position="307"/>
    </location>
</feature>
<feature type="transmembrane region" description="Helical" evidence="2">
    <location>
        <begin position="488"/>
        <end position="508"/>
    </location>
</feature>